<dbReference type="GO" id="GO:0043161">
    <property type="term" value="P:proteasome-mediated ubiquitin-dependent protein catabolic process"/>
    <property type="evidence" value="ECO:0007669"/>
    <property type="project" value="TreeGrafter"/>
</dbReference>
<proteinExistence type="inferred from homology"/>
<dbReference type="GO" id="GO:0030674">
    <property type="term" value="F:protein-macromolecule adaptor activity"/>
    <property type="evidence" value="ECO:0007669"/>
    <property type="project" value="TreeGrafter"/>
</dbReference>
<comment type="pathway">
    <text evidence="1">Protein modification; protein ubiquitination.</text>
</comment>
<dbReference type="SUPFAM" id="SSF50978">
    <property type="entry name" value="WD40 repeat-like"/>
    <property type="match status" value="1"/>
</dbReference>
<dbReference type="GO" id="GO:0051301">
    <property type="term" value="P:cell division"/>
    <property type="evidence" value="ECO:0007669"/>
    <property type="project" value="UniProtKB-KW"/>
</dbReference>
<organism evidence="8 9">
    <name type="scientific">Mycena belliarum</name>
    <dbReference type="NCBI Taxonomy" id="1033014"/>
    <lineage>
        <taxon>Eukaryota</taxon>
        <taxon>Fungi</taxon>
        <taxon>Dikarya</taxon>
        <taxon>Basidiomycota</taxon>
        <taxon>Agaricomycotina</taxon>
        <taxon>Agaricomycetes</taxon>
        <taxon>Agaricomycetidae</taxon>
        <taxon>Agaricales</taxon>
        <taxon>Marasmiineae</taxon>
        <taxon>Mycenaceae</taxon>
        <taxon>Mycena</taxon>
    </lineage>
</organism>
<sequence>MSSGKLNPRGAFAERTNLQIPEPLNASSSIKSWLTTGPKRAQCKRPSNESRGGDRKRVKISSDDQEVTISSDEYESDNEAEMQHADPQYRARTAPWKLYTRGQSTSTSRRPFVSTQPILQSFVSSNKSDIFRCHSILDGSFLTPPYACSYSHSARSGGPPLLAVATEQGTVYVVNTSKRKDWDPEPVHTLLQPHDNGIFDVKWNDSDTLLATVSGDRLGRISDFETRYTVGTLRGHQGTVKCISWDPAHRSLLSTGARDGQVCIWDLRVAENRAAEGPSGLSPVLTISAAHEDVGLNGRRKPPKGKHTSVPKSVTGLIYSDANPHQLMSSGSSDGILRCWDLRLAKSRSTKVKEPSYLFSSPLDPTVGHTSGRPRGIISVVDGTGPTASLIFALGADSRIHTYTRDSLTAFGTSYTHENMQTNFYIKLAASPCGRWLATGGSGISGSSFMFDVSNATRASACSAETGVELKGHTGDAGGVDWAHDMLSTCWDDGMVRVWRPDTETHKKCVDRHEEQQWDWCWAGM</sequence>
<protein>
    <submittedName>
        <fullName evidence="8">Cell division cycle protein cdt2</fullName>
    </submittedName>
</protein>
<keyword evidence="2 6" id="KW-0853">WD repeat</keyword>
<name>A0AAD6U9C6_9AGAR</name>
<comment type="caution">
    <text evidence="8">The sequence shown here is derived from an EMBL/GenBank/DDBJ whole genome shotgun (WGS) entry which is preliminary data.</text>
</comment>
<evidence type="ECO:0000256" key="5">
    <source>
        <dbReference type="ARBA" id="ARBA00038344"/>
    </source>
</evidence>
<evidence type="ECO:0000313" key="9">
    <source>
        <dbReference type="Proteomes" id="UP001222325"/>
    </source>
</evidence>
<evidence type="ECO:0000256" key="7">
    <source>
        <dbReference type="SAM" id="MobiDB-lite"/>
    </source>
</evidence>
<dbReference type="Pfam" id="PF00400">
    <property type="entry name" value="WD40"/>
    <property type="match status" value="3"/>
</dbReference>
<feature type="compositionally biased region" description="Polar residues" evidence="7">
    <location>
        <begin position="25"/>
        <end position="35"/>
    </location>
</feature>
<accession>A0AAD6U9C6</accession>
<evidence type="ECO:0000256" key="6">
    <source>
        <dbReference type="PROSITE-ProRule" id="PRU00221"/>
    </source>
</evidence>
<gene>
    <name evidence="8" type="ORF">B0H15DRAFT_880942</name>
</gene>
<feature type="repeat" description="WD" evidence="6">
    <location>
        <begin position="233"/>
        <end position="275"/>
    </location>
</feature>
<evidence type="ECO:0000256" key="3">
    <source>
        <dbReference type="ARBA" id="ARBA00022737"/>
    </source>
</evidence>
<keyword evidence="4" id="KW-0833">Ubl conjugation pathway</keyword>
<dbReference type="PROSITE" id="PS50294">
    <property type="entry name" value="WD_REPEATS_REGION"/>
    <property type="match status" value="1"/>
</dbReference>
<feature type="region of interest" description="Disordered" evidence="7">
    <location>
        <begin position="1"/>
        <end position="89"/>
    </location>
</feature>
<comment type="similarity">
    <text evidence="5">Belongs to the WD repeat cdt2 family.</text>
</comment>
<dbReference type="PANTHER" id="PTHR22852">
    <property type="entry name" value="LETHAL 2 DENTICLELESS PROTEIN RETINOIC ACID-REGULATED NUCLEAR MATRIX-ASSOCIATED PROTEIN"/>
    <property type="match status" value="1"/>
</dbReference>
<dbReference type="PANTHER" id="PTHR22852:SF0">
    <property type="entry name" value="DENTICLELESS PROTEIN HOMOLOG"/>
    <property type="match status" value="1"/>
</dbReference>
<dbReference type="AlphaFoldDB" id="A0AAD6U9C6"/>
<dbReference type="Gene3D" id="2.130.10.10">
    <property type="entry name" value="YVTN repeat-like/Quinoprotein amine dehydrogenase"/>
    <property type="match status" value="2"/>
</dbReference>
<reference evidence="8" key="1">
    <citation type="submission" date="2023-03" db="EMBL/GenBank/DDBJ databases">
        <title>Massive genome expansion in bonnet fungi (Mycena s.s.) driven by repeated elements and novel gene families across ecological guilds.</title>
        <authorList>
            <consortium name="Lawrence Berkeley National Laboratory"/>
            <person name="Harder C.B."/>
            <person name="Miyauchi S."/>
            <person name="Viragh M."/>
            <person name="Kuo A."/>
            <person name="Thoen E."/>
            <person name="Andreopoulos B."/>
            <person name="Lu D."/>
            <person name="Skrede I."/>
            <person name="Drula E."/>
            <person name="Henrissat B."/>
            <person name="Morin E."/>
            <person name="Kohler A."/>
            <person name="Barry K."/>
            <person name="LaButti K."/>
            <person name="Morin E."/>
            <person name="Salamov A."/>
            <person name="Lipzen A."/>
            <person name="Mereny Z."/>
            <person name="Hegedus B."/>
            <person name="Baldrian P."/>
            <person name="Stursova M."/>
            <person name="Weitz H."/>
            <person name="Taylor A."/>
            <person name="Grigoriev I.V."/>
            <person name="Nagy L.G."/>
            <person name="Martin F."/>
            <person name="Kauserud H."/>
        </authorList>
    </citation>
    <scope>NUCLEOTIDE SEQUENCE</scope>
    <source>
        <strain evidence="8">CBHHK173m</strain>
    </source>
</reference>
<feature type="compositionally biased region" description="Basic and acidic residues" evidence="7">
    <location>
        <begin position="46"/>
        <end position="55"/>
    </location>
</feature>
<keyword evidence="8" id="KW-0132">Cell division</keyword>
<dbReference type="SMART" id="SM00320">
    <property type="entry name" value="WD40"/>
    <property type="match status" value="4"/>
</dbReference>
<keyword evidence="3" id="KW-0677">Repeat</keyword>
<dbReference type="InterPro" id="IPR036322">
    <property type="entry name" value="WD40_repeat_dom_sf"/>
</dbReference>
<evidence type="ECO:0000313" key="8">
    <source>
        <dbReference type="EMBL" id="KAJ7095142.1"/>
    </source>
</evidence>
<dbReference type="InterPro" id="IPR015943">
    <property type="entry name" value="WD40/YVTN_repeat-like_dom_sf"/>
</dbReference>
<keyword evidence="9" id="KW-1185">Reference proteome</keyword>
<dbReference type="EMBL" id="JARJCN010000013">
    <property type="protein sequence ID" value="KAJ7095142.1"/>
    <property type="molecule type" value="Genomic_DNA"/>
</dbReference>
<keyword evidence="8" id="KW-0131">Cell cycle</keyword>
<dbReference type="InterPro" id="IPR051865">
    <property type="entry name" value="WD-repeat_CDT2_adapter"/>
</dbReference>
<evidence type="ECO:0000256" key="4">
    <source>
        <dbReference type="ARBA" id="ARBA00022786"/>
    </source>
</evidence>
<dbReference type="Proteomes" id="UP001222325">
    <property type="component" value="Unassembled WGS sequence"/>
</dbReference>
<dbReference type="InterPro" id="IPR019775">
    <property type="entry name" value="WD40_repeat_CS"/>
</dbReference>
<dbReference type="PROSITE" id="PS00678">
    <property type="entry name" value="WD_REPEATS_1"/>
    <property type="match status" value="1"/>
</dbReference>
<dbReference type="InterPro" id="IPR001680">
    <property type="entry name" value="WD40_rpt"/>
</dbReference>
<evidence type="ECO:0000256" key="2">
    <source>
        <dbReference type="ARBA" id="ARBA00022574"/>
    </source>
</evidence>
<evidence type="ECO:0000256" key="1">
    <source>
        <dbReference type="ARBA" id="ARBA00004906"/>
    </source>
</evidence>
<dbReference type="PROSITE" id="PS50082">
    <property type="entry name" value="WD_REPEATS_2"/>
    <property type="match status" value="1"/>
</dbReference>
<dbReference type="GO" id="GO:0005634">
    <property type="term" value="C:nucleus"/>
    <property type="evidence" value="ECO:0007669"/>
    <property type="project" value="TreeGrafter"/>
</dbReference>